<gene>
    <name evidence="8" type="ORF">L3556_04195</name>
</gene>
<name>A0ABT6EXC0_9SYNE</name>
<keyword evidence="5 8" id="KW-0418">Kinase</keyword>
<accession>A0ABT6EXC0</accession>
<dbReference type="GO" id="GO:0016301">
    <property type="term" value="F:kinase activity"/>
    <property type="evidence" value="ECO:0007669"/>
    <property type="project" value="UniProtKB-KW"/>
</dbReference>
<dbReference type="SMART" id="SM00387">
    <property type="entry name" value="HATPase_c"/>
    <property type="match status" value="1"/>
</dbReference>
<evidence type="ECO:0000256" key="6">
    <source>
        <dbReference type="ARBA" id="ARBA00023012"/>
    </source>
</evidence>
<comment type="catalytic activity">
    <reaction evidence="1">
        <text>ATP + protein L-histidine = ADP + protein N-phospho-L-histidine.</text>
        <dbReference type="EC" id="2.7.13.3"/>
    </reaction>
</comment>
<dbReference type="SMART" id="SM00388">
    <property type="entry name" value="HisKA"/>
    <property type="match status" value="1"/>
</dbReference>
<evidence type="ECO:0000256" key="1">
    <source>
        <dbReference type="ARBA" id="ARBA00000085"/>
    </source>
</evidence>
<dbReference type="Gene3D" id="3.30.565.10">
    <property type="entry name" value="Histidine kinase-like ATPase, C-terminal domain"/>
    <property type="match status" value="1"/>
</dbReference>
<dbReference type="PROSITE" id="PS50109">
    <property type="entry name" value="HIS_KIN"/>
    <property type="match status" value="1"/>
</dbReference>
<dbReference type="Pfam" id="PF02518">
    <property type="entry name" value="HATPase_c"/>
    <property type="match status" value="1"/>
</dbReference>
<protein>
    <recommendedName>
        <fullName evidence="2">histidine kinase</fullName>
        <ecNumber evidence="2">2.7.13.3</ecNumber>
    </recommendedName>
</protein>
<dbReference type="PRINTS" id="PR00344">
    <property type="entry name" value="BCTRLSENSOR"/>
</dbReference>
<sequence length="457" mass="49996">MLLPASEEFVALCRSQLALVVKGLGASSLAVYLTEGAEDDPTAQTWMPVATYPESDRAWRSPPLLPPPISDFKPPQSELLPPPNNLVPSQTFSASDPPLSLIPKDNYSPGAAVIPPLGPDQLALPLIYQNWVLGLLLAGREGQPWIPWEQDQLEQVAHTLAIACILDQRQQWLSRPEAYELHRDSQHTVLDNLLHQLRNPLTAVRTFAKLLRKRLSHPNHALAEGIWQESERMEELLSQFSQVLEQPPLPPHSHYPLRLAPAPQTCTSLAEILAPLIQSAQARAEAQNIHLVLTDLTPLPDLHLNGDVLREVLNNLLDNAFKYTPSGGSVGIELVVVDSPSLPDCEAQETAHYDLRIWDTGPGIPAADQAHLFERGYRGIQANGEIPGTGLGLAIAQDLLQPLGIHIQVESPYPAHGTTGTAFRLRLPALINTPFLSNTVDSPLSCHNQPDGSNQDS</sequence>
<dbReference type="CDD" id="cd00075">
    <property type="entry name" value="HATPase"/>
    <property type="match status" value="1"/>
</dbReference>
<keyword evidence="3" id="KW-0597">Phosphoprotein</keyword>
<feature type="domain" description="Histidine kinase" evidence="7">
    <location>
        <begin position="192"/>
        <end position="431"/>
    </location>
</feature>
<dbReference type="InterPro" id="IPR036097">
    <property type="entry name" value="HisK_dim/P_sf"/>
</dbReference>
<reference evidence="8" key="2">
    <citation type="submission" date="2022-01" db="EMBL/GenBank/DDBJ databases">
        <authorList>
            <person name="Zivanovic Y."/>
            <person name="Moreira D."/>
            <person name="Lopez-Garcia P."/>
        </authorList>
    </citation>
    <scope>NUCLEOTIDE SEQUENCE</scope>
    <source>
        <strain evidence="8">G9</strain>
    </source>
</reference>
<keyword evidence="6" id="KW-0902">Two-component regulatory system</keyword>
<dbReference type="RefSeq" id="WP_277866057.1">
    <property type="nucleotide sequence ID" value="NZ_JAKKUT010000002.1"/>
</dbReference>
<reference evidence="8" key="1">
    <citation type="journal article" date="2022" name="Genome Biol. Evol.">
        <title>A New Gene Family Diagnostic for Intracellular Biomineralization of Amorphous Ca Carbonates by Cyanobacteria.</title>
        <authorList>
            <person name="Benzerara K."/>
            <person name="Duprat E."/>
            <person name="Bitard-Feildel T."/>
            <person name="Caumes G."/>
            <person name="Cassier-Chauvat C."/>
            <person name="Chauvat F."/>
            <person name="Dezi M."/>
            <person name="Diop S.I."/>
            <person name="Gaschignard G."/>
            <person name="Gorgen S."/>
            <person name="Gugger M."/>
            <person name="Lopez-Garcia P."/>
            <person name="Millet M."/>
            <person name="Skouri-Panet F."/>
            <person name="Moreira D."/>
            <person name="Callebaut I."/>
        </authorList>
    </citation>
    <scope>NUCLEOTIDE SEQUENCE</scope>
    <source>
        <strain evidence="8">G9</strain>
    </source>
</reference>
<dbReference type="InterPro" id="IPR003661">
    <property type="entry name" value="HisK_dim/P_dom"/>
</dbReference>
<dbReference type="InterPro" id="IPR005467">
    <property type="entry name" value="His_kinase_dom"/>
</dbReference>
<dbReference type="EC" id="2.7.13.3" evidence="2"/>
<evidence type="ECO:0000256" key="3">
    <source>
        <dbReference type="ARBA" id="ARBA00022553"/>
    </source>
</evidence>
<dbReference type="InterPro" id="IPR003594">
    <property type="entry name" value="HATPase_dom"/>
</dbReference>
<evidence type="ECO:0000313" key="9">
    <source>
        <dbReference type="Proteomes" id="UP001154265"/>
    </source>
</evidence>
<evidence type="ECO:0000313" key="8">
    <source>
        <dbReference type="EMBL" id="MDG2990139.1"/>
    </source>
</evidence>
<dbReference type="PANTHER" id="PTHR43711:SF26">
    <property type="entry name" value="SENSOR HISTIDINE KINASE RCSC"/>
    <property type="match status" value="1"/>
</dbReference>
<dbReference type="CDD" id="cd00082">
    <property type="entry name" value="HisKA"/>
    <property type="match status" value="1"/>
</dbReference>
<dbReference type="SUPFAM" id="SSF47384">
    <property type="entry name" value="Homodimeric domain of signal transducing histidine kinase"/>
    <property type="match status" value="1"/>
</dbReference>
<dbReference type="Pfam" id="PF00512">
    <property type="entry name" value="HisKA"/>
    <property type="match status" value="1"/>
</dbReference>
<evidence type="ECO:0000256" key="5">
    <source>
        <dbReference type="ARBA" id="ARBA00022777"/>
    </source>
</evidence>
<dbReference type="InterPro" id="IPR004358">
    <property type="entry name" value="Sig_transdc_His_kin-like_C"/>
</dbReference>
<organism evidence="8 9">
    <name type="scientific">Candidatus Synechococcus calcipolaris G9</name>
    <dbReference type="NCBI Taxonomy" id="1497997"/>
    <lineage>
        <taxon>Bacteria</taxon>
        <taxon>Bacillati</taxon>
        <taxon>Cyanobacteriota</taxon>
        <taxon>Cyanophyceae</taxon>
        <taxon>Synechococcales</taxon>
        <taxon>Synechococcaceae</taxon>
        <taxon>Synechococcus</taxon>
    </lineage>
</organism>
<evidence type="ECO:0000256" key="2">
    <source>
        <dbReference type="ARBA" id="ARBA00012438"/>
    </source>
</evidence>
<evidence type="ECO:0000256" key="4">
    <source>
        <dbReference type="ARBA" id="ARBA00022679"/>
    </source>
</evidence>
<dbReference type="Gene3D" id="1.10.287.130">
    <property type="match status" value="1"/>
</dbReference>
<keyword evidence="4" id="KW-0808">Transferase</keyword>
<dbReference type="InterPro" id="IPR036890">
    <property type="entry name" value="HATPase_C_sf"/>
</dbReference>
<proteinExistence type="predicted"/>
<dbReference type="Proteomes" id="UP001154265">
    <property type="component" value="Unassembled WGS sequence"/>
</dbReference>
<comment type="caution">
    <text evidence="8">The sequence shown here is derived from an EMBL/GenBank/DDBJ whole genome shotgun (WGS) entry which is preliminary data.</text>
</comment>
<dbReference type="PANTHER" id="PTHR43711">
    <property type="entry name" value="TWO-COMPONENT HISTIDINE KINASE"/>
    <property type="match status" value="1"/>
</dbReference>
<dbReference type="EMBL" id="JAKKUT010000002">
    <property type="protein sequence ID" value="MDG2990139.1"/>
    <property type="molecule type" value="Genomic_DNA"/>
</dbReference>
<dbReference type="SUPFAM" id="SSF55874">
    <property type="entry name" value="ATPase domain of HSP90 chaperone/DNA topoisomerase II/histidine kinase"/>
    <property type="match status" value="1"/>
</dbReference>
<dbReference type="InterPro" id="IPR050736">
    <property type="entry name" value="Sensor_HK_Regulatory"/>
</dbReference>
<keyword evidence="9" id="KW-1185">Reference proteome</keyword>
<evidence type="ECO:0000259" key="7">
    <source>
        <dbReference type="PROSITE" id="PS50109"/>
    </source>
</evidence>